<sequence>MSIPPPPGPHQPQESQEPQGPYPQGQYPYPQPYAAPGPYPYQPWGQGYSPYNSPAPVNGVAIASLVLGILCFVPAIGLVLGLVALAQIRRKGERGRGMAVAGAVLSSLGLALWVAGIAGGAASDVWGGFKDAGRDNGSAYSLAKGECFDAPSGSLQGVAYDVDRVPCAGRHDGEVFAAFKMTGGAGYPGDGKVTDTADARCYALRYDYAMDAWAVPDDVDVYYLTPTPQSWKQGDREVTCLFGNTDEKAGLKGSLRNDGRTLDAEQIAYLKAVNVENAALDRQPLDSPDDDLQASRAWAGQMSAALTEEAGMLRAHPWPAGARTPVAKVAKEVGARQEEWARAAKADDVNSFYEHYDRIMALSAPGGAVTARKALGLATTPPSSEDDSSGGGGGTGGSGFEV</sequence>
<organism evidence="5 6">
    <name type="scientific">Streptomyces coacervatus</name>
    <dbReference type="NCBI Taxonomy" id="647381"/>
    <lineage>
        <taxon>Bacteria</taxon>
        <taxon>Bacillati</taxon>
        <taxon>Actinomycetota</taxon>
        <taxon>Actinomycetes</taxon>
        <taxon>Kitasatosporales</taxon>
        <taxon>Streptomycetaceae</taxon>
        <taxon>Streptomyces</taxon>
    </lineage>
</organism>
<evidence type="ECO:0000256" key="2">
    <source>
        <dbReference type="SAM" id="Phobius"/>
    </source>
</evidence>
<dbReference type="SUPFAM" id="SSF81995">
    <property type="entry name" value="beta-sandwich domain of Sec23/24"/>
    <property type="match status" value="1"/>
</dbReference>
<keyword evidence="2" id="KW-0472">Membrane</keyword>
<keyword evidence="2" id="KW-1133">Transmembrane helix</keyword>
<feature type="region of interest" description="Disordered" evidence="1">
    <location>
        <begin position="377"/>
        <end position="402"/>
    </location>
</feature>
<protein>
    <submittedName>
        <fullName evidence="5">DUF4190 domain-containing protein</fullName>
    </submittedName>
</protein>
<feature type="compositionally biased region" description="Gly residues" evidence="1">
    <location>
        <begin position="389"/>
        <end position="402"/>
    </location>
</feature>
<feature type="compositionally biased region" description="Low complexity" evidence="1">
    <location>
        <begin position="11"/>
        <end position="28"/>
    </location>
</feature>
<dbReference type="Proteomes" id="UP001501009">
    <property type="component" value="Unassembled WGS sequence"/>
</dbReference>
<dbReference type="Pfam" id="PF13845">
    <property type="entry name" value="Septum_form"/>
    <property type="match status" value="1"/>
</dbReference>
<accession>A0ABP7IYK3</accession>
<feature type="domain" description="DUF4190" evidence="3">
    <location>
        <begin position="61"/>
        <end position="115"/>
    </location>
</feature>
<feature type="transmembrane region" description="Helical" evidence="2">
    <location>
        <begin position="60"/>
        <end position="86"/>
    </location>
</feature>
<evidence type="ECO:0000259" key="3">
    <source>
        <dbReference type="Pfam" id="PF13828"/>
    </source>
</evidence>
<evidence type="ECO:0000256" key="1">
    <source>
        <dbReference type="SAM" id="MobiDB-lite"/>
    </source>
</evidence>
<keyword evidence="6" id="KW-1185">Reference proteome</keyword>
<comment type="caution">
    <text evidence="5">The sequence shown here is derived from an EMBL/GenBank/DDBJ whole genome shotgun (WGS) entry which is preliminary data.</text>
</comment>
<dbReference type="InterPro" id="IPR025241">
    <property type="entry name" value="DUF4190"/>
</dbReference>
<dbReference type="RefSeq" id="WP_275777033.1">
    <property type="nucleotide sequence ID" value="NZ_BAABDE010000029.1"/>
</dbReference>
<evidence type="ECO:0000259" key="4">
    <source>
        <dbReference type="Pfam" id="PF13845"/>
    </source>
</evidence>
<reference evidence="6" key="1">
    <citation type="journal article" date="2019" name="Int. J. Syst. Evol. Microbiol.">
        <title>The Global Catalogue of Microorganisms (GCM) 10K type strain sequencing project: providing services to taxonomists for standard genome sequencing and annotation.</title>
        <authorList>
            <consortium name="The Broad Institute Genomics Platform"/>
            <consortium name="The Broad Institute Genome Sequencing Center for Infectious Disease"/>
            <person name="Wu L."/>
            <person name="Ma J."/>
        </authorList>
    </citation>
    <scope>NUCLEOTIDE SEQUENCE [LARGE SCALE GENOMIC DNA]</scope>
    <source>
        <strain evidence="6">JCM 17138</strain>
    </source>
</reference>
<name>A0ABP7IYK3_9ACTN</name>
<dbReference type="InterPro" id="IPR026004">
    <property type="entry name" value="Septum_form"/>
</dbReference>
<feature type="compositionally biased region" description="Pro residues" evidence="1">
    <location>
        <begin position="1"/>
        <end position="10"/>
    </location>
</feature>
<feature type="region of interest" description="Disordered" evidence="1">
    <location>
        <begin position="1"/>
        <end position="33"/>
    </location>
</feature>
<evidence type="ECO:0000313" key="6">
    <source>
        <dbReference type="Proteomes" id="UP001501009"/>
    </source>
</evidence>
<dbReference type="Pfam" id="PF13828">
    <property type="entry name" value="DUF4190"/>
    <property type="match status" value="1"/>
</dbReference>
<evidence type="ECO:0000313" key="5">
    <source>
        <dbReference type="EMBL" id="GAA3830242.1"/>
    </source>
</evidence>
<proteinExistence type="predicted"/>
<feature type="domain" description="Septum formation-related" evidence="4">
    <location>
        <begin position="144"/>
        <end position="240"/>
    </location>
</feature>
<dbReference type="EMBL" id="BAABDE010000029">
    <property type="protein sequence ID" value="GAA3830242.1"/>
    <property type="molecule type" value="Genomic_DNA"/>
</dbReference>
<keyword evidence="2" id="KW-0812">Transmembrane</keyword>
<gene>
    <name evidence="5" type="ORF">GCM10022403_074320</name>
</gene>
<feature type="transmembrane region" description="Helical" evidence="2">
    <location>
        <begin position="98"/>
        <end position="122"/>
    </location>
</feature>